<dbReference type="GO" id="GO:0004497">
    <property type="term" value="F:monooxygenase activity"/>
    <property type="evidence" value="ECO:0007669"/>
    <property type="project" value="InterPro"/>
</dbReference>
<evidence type="ECO:0000256" key="1">
    <source>
        <dbReference type="ARBA" id="ARBA00010617"/>
    </source>
</evidence>
<dbReference type="GO" id="GO:0020037">
    <property type="term" value="F:heme binding"/>
    <property type="evidence" value="ECO:0007669"/>
    <property type="project" value="InterPro"/>
</dbReference>
<dbReference type="AlphaFoldDB" id="A0A814EZI9"/>
<reference evidence="2" key="1">
    <citation type="submission" date="2021-02" db="EMBL/GenBank/DDBJ databases">
        <authorList>
            <person name="Nowell W R."/>
        </authorList>
    </citation>
    <scope>NUCLEOTIDE SEQUENCE</scope>
</reference>
<dbReference type="GO" id="GO:0016705">
    <property type="term" value="F:oxidoreductase activity, acting on paired donors, with incorporation or reduction of molecular oxygen"/>
    <property type="evidence" value="ECO:0007669"/>
    <property type="project" value="InterPro"/>
</dbReference>
<dbReference type="InterPro" id="IPR001128">
    <property type="entry name" value="Cyt_P450"/>
</dbReference>
<evidence type="ECO:0000313" key="3">
    <source>
        <dbReference type="Proteomes" id="UP000663828"/>
    </source>
</evidence>
<gene>
    <name evidence="2" type="ORF">XAT740_LOCUS11925</name>
</gene>
<proteinExistence type="inferred from homology"/>
<dbReference type="InterPro" id="IPR036396">
    <property type="entry name" value="Cyt_P450_sf"/>
</dbReference>
<dbReference type="Proteomes" id="UP000663828">
    <property type="component" value="Unassembled WGS sequence"/>
</dbReference>
<protein>
    <submittedName>
        <fullName evidence="2">Uncharacterized protein</fullName>
    </submittedName>
</protein>
<dbReference type="GO" id="GO:0005506">
    <property type="term" value="F:iron ion binding"/>
    <property type="evidence" value="ECO:0007669"/>
    <property type="project" value="InterPro"/>
</dbReference>
<evidence type="ECO:0000313" key="2">
    <source>
        <dbReference type="EMBL" id="CAF0976009.1"/>
    </source>
</evidence>
<keyword evidence="3" id="KW-1185">Reference proteome</keyword>
<sequence>MSKNPEIYKKIKTGLVDYDGQQLATLVYLDCVLGELLRLLGPILGSLRTLTADNRLPGAGAQLRKSDSLMVSFYTLTRDRRYWSDLNDPEHRNNLAPSMENDLARFEMNVTCARLMQSVTFGDGLHQY</sequence>
<comment type="similarity">
    <text evidence="1">Belongs to the cytochrome P450 family.</text>
</comment>
<dbReference type="Pfam" id="PF00067">
    <property type="entry name" value="p450"/>
    <property type="match status" value="1"/>
</dbReference>
<dbReference type="SUPFAM" id="SSF48264">
    <property type="entry name" value="Cytochrome P450"/>
    <property type="match status" value="1"/>
</dbReference>
<name>A0A814EZI9_ADIRI</name>
<accession>A0A814EZI9</accession>
<dbReference type="Gene3D" id="1.10.630.10">
    <property type="entry name" value="Cytochrome P450"/>
    <property type="match status" value="1"/>
</dbReference>
<dbReference type="EMBL" id="CAJNOR010000665">
    <property type="protein sequence ID" value="CAF0976009.1"/>
    <property type="molecule type" value="Genomic_DNA"/>
</dbReference>
<comment type="caution">
    <text evidence="2">The sequence shown here is derived from an EMBL/GenBank/DDBJ whole genome shotgun (WGS) entry which is preliminary data.</text>
</comment>
<organism evidence="2 3">
    <name type="scientific">Adineta ricciae</name>
    <name type="common">Rotifer</name>
    <dbReference type="NCBI Taxonomy" id="249248"/>
    <lineage>
        <taxon>Eukaryota</taxon>
        <taxon>Metazoa</taxon>
        <taxon>Spiralia</taxon>
        <taxon>Gnathifera</taxon>
        <taxon>Rotifera</taxon>
        <taxon>Eurotatoria</taxon>
        <taxon>Bdelloidea</taxon>
        <taxon>Adinetida</taxon>
        <taxon>Adinetidae</taxon>
        <taxon>Adineta</taxon>
    </lineage>
</organism>